<protein>
    <submittedName>
        <fullName evidence="1">Uncharacterized protein</fullName>
    </submittedName>
</protein>
<accession>A0A4S8LTA0</accession>
<reference evidence="1 2" key="1">
    <citation type="journal article" date="2019" name="Nat. Ecol. Evol.">
        <title>Megaphylogeny resolves global patterns of mushroom evolution.</title>
        <authorList>
            <person name="Varga T."/>
            <person name="Krizsan K."/>
            <person name="Foldi C."/>
            <person name="Dima B."/>
            <person name="Sanchez-Garcia M."/>
            <person name="Sanchez-Ramirez S."/>
            <person name="Szollosi G.J."/>
            <person name="Szarkandi J.G."/>
            <person name="Papp V."/>
            <person name="Albert L."/>
            <person name="Andreopoulos W."/>
            <person name="Angelini C."/>
            <person name="Antonin V."/>
            <person name="Barry K.W."/>
            <person name="Bougher N.L."/>
            <person name="Buchanan P."/>
            <person name="Buyck B."/>
            <person name="Bense V."/>
            <person name="Catcheside P."/>
            <person name="Chovatia M."/>
            <person name="Cooper J."/>
            <person name="Damon W."/>
            <person name="Desjardin D."/>
            <person name="Finy P."/>
            <person name="Geml J."/>
            <person name="Haridas S."/>
            <person name="Hughes K."/>
            <person name="Justo A."/>
            <person name="Karasinski D."/>
            <person name="Kautmanova I."/>
            <person name="Kiss B."/>
            <person name="Kocsube S."/>
            <person name="Kotiranta H."/>
            <person name="LaButti K.M."/>
            <person name="Lechner B.E."/>
            <person name="Liimatainen K."/>
            <person name="Lipzen A."/>
            <person name="Lukacs Z."/>
            <person name="Mihaltcheva S."/>
            <person name="Morgado L.N."/>
            <person name="Niskanen T."/>
            <person name="Noordeloos M.E."/>
            <person name="Ohm R.A."/>
            <person name="Ortiz-Santana B."/>
            <person name="Ovrebo C."/>
            <person name="Racz N."/>
            <person name="Riley R."/>
            <person name="Savchenko A."/>
            <person name="Shiryaev A."/>
            <person name="Soop K."/>
            <person name="Spirin V."/>
            <person name="Szebenyi C."/>
            <person name="Tomsovsky M."/>
            <person name="Tulloss R.E."/>
            <person name="Uehling J."/>
            <person name="Grigoriev I.V."/>
            <person name="Vagvolgyi C."/>
            <person name="Papp T."/>
            <person name="Martin F.M."/>
            <person name="Miettinen O."/>
            <person name="Hibbett D.S."/>
            <person name="Nagy L.G."/>
        </authorList>
    </citation>
    <scope>NUCLEOTIDE SEQUENCE [LARGE SCALE GENOMIC DNA]</scope>
    <source>
        <strain evidence="1 2">CBS 962.96</strain>
    </source>
</reference>
<evidence type="ECO:0000313" key="1">
    <source>
        <dbReference type="EMBL" id="THU92769.1"/>
    </source>
</evidence>
<organism evidence="1 2">
    <name type="scientific">Dendrothele bispora (strain CBS 962.96)</name>
    <dbReference type="NCBI Taxonomy" id="1314807"/>
    <lineage>
        <taxon>Eukaryota</taxon>
        <taxon>Fungi</taxon>
        <taxon>Dikarya</taxon>
        <taxon>Basidiomycota</taxon>
        <taxon>Agaricomycotina</taxon>
        <taxon>Agaricomycetes</taxon>
        <taxon>Agaricomycetidae</taxon>
        <taxon>Agaricales</taxon>
        <taxon>Agaricales incertae sedis</taxon>
        <taxon>Dendrothele</taxon>
    </lineage>
</organism>
<evidence type="ECO:0000313" key="2">
    <source>
        <dbReference type="Proteomes" id="UP000297245"/>
    </source>
</evidence>
<gene>
    <name evidence="1" type="ORF">K435DRAFT_905411</name>
</gene>
<sequence length="182" mass="20643">MRQFKLKTVNYGQSQIKFRNKPPKHGLYWSNHWKIITKAKLCGITCNQVVLKEEKERTVNVLPVPNPKLAAVDSTKWAQGHFQVLSLDLATTFLPPTFFTTPSIEQSYLMFPVACNRVKELVPLNHLCFLSILDVGNLSVTQESQVCGLLIQKLYLKNCNSIFSGYALLKLYLTLGVTKLDL</sequence>
<keyword evidence="2" id="KW-1185">Reference proteome</keyword>
<dbReference type="EMBL" id="ML179268">
    <property type="protein sequence ID" value="THU92769.1"/>
    <property type="molecule type" value="Genomic_DNA"/>
</dbReference>
<dbReference type="AlphaFoldDB" id="A0A4S8LTA0"/>
<name>A0A4S8LTA0_DENBC</name>
<dbReference type="Proteomes" id="UP000297245">
    <property type="component" value="Unassembled WGS sequence"/>
</dbReference>
<proteinExistence type="predicted"/>